<evidence type="ECO:0000259" key="2">
    <source>
        <dbReference type="Pfam" id="PF03372"/>
    </source>
</evidence>
<accession>A0ABS7UEB4</accession>
<name>A0ABS7UEB4_9ACTN</name>
<evidence type="ECO:0000313" key="3">
    <source>
        <dbReference type="EMBL" id="MBZ5739199.1"/>
    </source>
</evidence>
<evidence type="ECO:0000256" key="1">
    <source>
        <dbReference type="SAM" id="MobiDB-lite"/>
    </source>
</evidence>
<reference evidence="3 4" key="1">
    <citation type="submission" date="2021-09" db="EMBL/GenBank/DDBJ databases">
        <title>Whole genome sequence of Nocardioides sp. GBK3QG-3.</title>
        <authorList>
            <person name="Tuo L."/>
        </authorList>
    </citation>
    <scope>NUCLEOTIDE SEQUENCE [LARGE SCALE GENOMIC DNA]</scope>
    <source>
        <strain evidence="3 4">GBK3QG-3</strain>
    </source>
</reference>
<evidence type="ECO:0000313" key="4">
    <source>
        <dbReference type="Proteomes" id="UP000780875"/>
    </source>
</evidence>
<feature type="domain" description="Endonuclease/exonuclease/phosphatase" evidence="2">
    <location>
        <begin position="108"/>
        <end position="331"/>
    </location>
</feature>
<gene>
    <name evidence="3" type="ORF">K8U61_13580</name>
</gene>
<dbReference type="Pfam" id="PF03372">
    <property type="entry name" value="Exo_endo_phos"/>
    <property type="match status" value="1"/>
</dbReference>
<proteinExistence type="predicted"/>
<organism evidence="3 4">
    <name type="scientific">Nocardioides mangrovi</name>
    <dbReference type="NCBI Taxonomy" id="2874580"/>
    <lineage>
        <taxon>Bacteria</taxon>
        <taxon>Bacillati</taxon>
        <taxon>Actinomycetota</taxon>
        <taxon>Actinomycetes</taxon>
        <taxon>Propionibacteriales</taxon>
        <taxon>Nocardioidaceae</taxon>
        <taxon>Nocardioides</taxon>
    </lineage>
</organism>
<dbReference type="Proteomes" id="UP000780875">
    <property type="component" value="Unassembled WGS sequence"/>
</dbReference>
<sequence>MVRRVRSGRPEDAARPRSRSRWAGPPPLLLLATVLGFVVAPLVDQTASTALAQPGPATSFVSPRSVEPRIVRDPAGPHDEDTGTARAGESVRGAKPVEPAPIKVGVASYNMFRKISTAEAAEDARRLTSRPGVDVVGWQEAERFGGALKGIAGWRTQTFAYGQGISEVAISWRTDLFRLVKARQYQVAKGVSYREGSYPFGNRLVAVVTLAERSTGRILTVVNTHLPQKIEDFDDPGHWLPTLNAGRAREQLAKVAGIWRTADRTSRWVAGTGDFNFDARSDERAQVSGGPLARLGGRAVSSYEELGTDIGPTHPPTGRNIDYVWSDKAAVDDGRMQVQAQRVLSGYHSDHRPMVVQLKLD</sequence>
<dbReference type="InterPro" id="IPR036691">
    <property type="entry name" value="Endo/exonu/phosph_ase_sf"/>
</dbReference>
<dbReference type="InterPro" id="IPR005135">
    <property type="entry name" value="Endo/exonuclease/phosphatase"/>
</dbReference>
<dbReference type="Gene3D" id="3.60.10.10">
    <property type="entry name" value="Endonuclease/exonuclease/phosphatase"/>
    <property type="match status" value="1"/>
</dbReference>
<keyword evidence="4" id="KW-1185">Reference proteome</keyword>
<feature type="region of interest" description="Disordered" evidence="1">
    <location>
        <begin position="1"/>
        <end position="22"/>
    </location>
</feature>
<dbReference type="RefSeq" id="WP_224123570.1">
    <property type="nucleotide sequence ID" value="NZ_JAIQZJ010000007.1"/>
</dbReference>
<feature type="region of interest" description="Disordered" evidence="1">
    <location>
        <begin position="53"/>
        <end position="94"/>
    </location>
</feature>
<dbReference type="EMBL" id="JAIQZJ010000007">
    <property type="protein sequence ID" value="MBZ5739199.1"/>
    <property type="molecule type" value="Genomic_DNA"/>
</dbReference>
<comment type="caution">
    <text evidence="3">The sequence shown here is derived from an EMBL/GenBank/DDBJ whole genome shotgun (WGS) entry which is preliminary data.</text>
</comment>
<dbReference type="SUPFAM" id="SSF56219">
    <property type="entry name" value="DNase I-like"/>
    <property type="match status" value="1"/>
</dbReference>
<protein>
    <recommendedName>
        <fullName evidence="2">Endonuclease/exonuclease/phosphatase domain-containing protein</fullName>
    </recommendedName>
</protein>
<feature type="compositionally biased region" description="Basic and acidic residues" evidence="1">
    <location>
        <begin position="66"/>
        <end position="83"/>
    </location>
</feature>